<protein>
    <submittedName>
        <fullName evidence="1">Uncharacterized protein</fullName>
    </submittedName>
</protein>
<reference evidence="1 2" key="1">
    <citation type="submission" date="2020-08" db="EMBL/GenBank/DDBJ databases">
        <title>Functional genomics of gut bacteria from endangered species of beetles.</title>
        <authorList>
            <person name="Carlos-Shanley C."/>
        </authorList>
    </citation>
    <scope>NUCLEOTIDE SEQUENCE [LARGE SCALE GENOMIC DNA]</scope>
    <source>
        <strain evidence="1 2">S00245</strain>
    </source>
</reference>
<keyword evidence="2" id="KW-1185">Reference proteome</keyword>
<comment type="caution">
    <text evidence="1">The sequence shown here is derived from an EMBL/GenBank/DDBJ whole genome shotgun (WGS) entry which is preliminary data.</text>
</comment>
<gene>
    <name evidence="1" type="ORF">HNO88_002653</name>
</gene>
<dbReference type="EMBL" id="JACHLR010000010">
    <property type="protein sequence ID" value="MBB4859324.1"/>
    <property type="molecule type" value="Genomic_DNA"/>
</dbReference>
<dbReference type="Proteomes" id="UP000555448">
    <property type="component" value="Unassembled WGS sequence"/>
</dbReference>
<dbReference type="RefSeq" id="WP_184245957.1">
    <property type="nucleotide sequence ID" value="NZ_JACHLR010000010.1"/>
</dbReference>
<proteinExistence type="predicted"/>
<evidence type="ECO:0000313" key="1">
    <source>
        <dbReference type="EMBL" id="MBB4859324.1"/>
    </source>
</evidence>
<sequence length="210" mass="22843">MQMQECSGESDELSSIEDVRAVLKTNEALLIHFNTPMSRHEFGYPQDLHDALANPQWEMCYSTIQSAGLRPTQTDPKTAAACGCVGVVVNLTEAKSLLRVHSGDAGSNDRGWGAGMGSMPSRATCGDSIAGRTTGYNEWYLSNATPIGIFSFPEPAMFNPGVDEIHRGLAAVVEEFCCHRIFTASTGEFHEFDRNSGNWKVCGYGDIIPE</sequence>
<name>A0A7W7NXD0_9SPHN</name>
<dbReference type="AlphaFoldDB" id="A0A7W7NXD0"/>
<accession>A0A7W7NXD0</accession>
<evidence type="ECO:0000313" key="2">
    <source>
        <dbReference type="Proteomes" id="UP000555448"/>
    </source>
</evidence>
<organism evidence="1 2">
    <name type="scientific">Novosphingobium chloroacetimidivorans</name>
    <dbReference type="NCBI Taxonomy" id="1428314"/>
    <lineage>
        <taxon>Bacteria</taxon>
        <taxon>Pseudomonadati</taxon>
        <taxon>Pseudomonadota</taxon>
        <taxon>Alphaproteobacteria</taxon>
        <taxon>Sphingomonadales</taxon>
        <taxon>Sphingomonadaceae</taxon>
        <taxon>Novosphingobium</taxon>
    </lineage>
</organism>